<dbReference type="RefSeq" id="WP_108172890.1">
    <property type="nucleotide sequence ID" value="NZ_QBKQ01000003.1"/>
</dbReference>
<keyword evidence="2" id="KW-1185">Reference proteome</keyword>
<accession>A0A2T6AFN0</accession>
<comment type="caution">
    <text evidence="1">The sequence shown here is derived from an EMBL/GenBank/DDBJ whole genome shotgun (WGS) entry which is preliminary data.</text>
</comment>
<dbReference type="Proteomes" id="UP000244174">
    <property type="component" value="Unassembled WGS sequence"/>
</dbReference>
<evidence type="ECO:0008006" key="3">
    <source>
        <dbReference type="Google" id="ProtNLM"/>
    </source>
</evidence>
<organism evidence="1 2">
    <name type="scientific">Christiangramia gaetbulicola</name>
    <dbReference type="NCBI Taxonomy" id="703340"/>
    <lineage>
        <taxon>Bacteria</taxon>
        <taxon>Pseudomonadati</taxon>
        <taxon>Bacteroidota</taxon>
        <taxon>Flavobacteriia</taxon>
        <taxon>Flavobacteriales</taxon>
        <taxon>Flavobacteriaceae</taxon>
        <taxon>Christiangramia</taxon>
    </lineage>
</organism>
<dbReference type="EMBL" id="QBKQ01000003">
    <property type="protein sequence ID" value="PTX42611.1"/>
    <property type="molecule type" value="Genomic_DNA"/>
</dbReference>
<dbReference type="OrthoDB" id="1442397at2"/>
<evidence type="ECO:0000313" key="2">
    <source>
        <dbReference type="Proteomes" id="UP000244174"/>
    </source>
</evidence>
<dbReference type="AlphaFoldDB" id="A0A2T6AFN0"/>
<sequence length="327" mass="38441">MNLFVLSTPSQAFFLSRAPELLENAIVIATVTDKTTASKIFEHLQEFEFEYTLIVYMVDNNDWLKPLKILYFRIWLFQFKKKFKTFQNVYIGSYSNIYHLSIIGEYEKKSKISLLYDGMQIISVAYNRKLNNSEVRSLPRVFRQLKFKQPKIPSLNFVGPFTLDVNSRDTSKSLNRKNQNEHPKLDETEVIFVGQHLVQLEIVSNDFYLKCLRGLVKKFPNKKVLYIPHPRENKVNLEKISEFLEIKTFNGIFEEEYLNSKVFPKTVVSFYSSVLGNLCYLRAETDLYAIAIPEANFLRKELYDNYQVTFSFLKQLDSPKISIIDFQ</sequence>
<reference evidence="1 2" key="1">
    <citation type="submission" date="2018-04" db="EMBL/GenBank/DDBJ databases">
        <title>Genomic Encyclopedia of Archaeal and Bacterial Type Strains, Phase II (KMG-II): from individual species to whole genera.</title>
        <authorList>
            <person name="Goeker M."/>
        </authorList>
    </citation>
    <scope>NUCLEOTIDE SEQUENCE [LARGE SCALE GENOMIC DNA]</scope>
    <source>
        <strain evidence="1 2">DSM 23082</strain>
    </source>
</reference>
<protein>
    <recommendedName>
        <fullName evidence="3">Glycosyl transferase family 52</fullName>
    </recommendedName>
</protein>
<name>A0A2T6AFN0_9FLAO</name>
<gene>
    <name evidence="1" type="ORF">C8P64_3041</name>
</gene>
<proteinExistence type="predicted"/>
<evidence type="ECO:0000313" key="1">
    <source>
        <dbReference type="EMBL" id="PTX42611.1"/>
    </source>
</evidence>